<dbReference type="InterPro" id="IPR014284">
    <property type="entry name" value="RNA_pol_sigma-70_dom"/>
</dbReference>
<accession>A0A0K1EU79</accession>
<evidence type="ECO:0000259" key="7">
    <source>
        <dbReference type="Pfam" id="PF08281"/>
    </source>
</evidence>
<evidence type="ECO:0000256" key="5">
    <source>
        <dbReference type="SAM" id="MobiDB-lite"/>
    </source>
</evidence>
<organism evidence="8 9">
    <name type="scientific">Chondromyces crocatus</name>
    <dbReference type="NCBI Taxonomy" id="52"/>
    <lineage>
        <taxon>Bacteria</taxon>
        <taxon>Pseudomonadati</taxon>
        <taxon>Myxococcota</taxon>
        <taxon>Polyangia</taxon>
        <taxon>Polyangiales</taxon>
        <taxon>Polyangiaceae</taxon>
        <taxon>Chondromyces</taxon>
    </lineage>
</organism>
<dbReference type="GO" id="GO:0006352">
    <property type="term" value="P:DNA-templated transcription initiation"/>
    <property type="evidence" value="ECO:0007669"/>
    <property type="project" value="InterPro"/>
</dbReference>
<evidence type="ECO:0000256" key="1">
    <source>
        <dbReference type="ARBA" id="ARBA00010641"/>
    </source>
</evidence>
<dbReference type="Gene3D" id="1.10.10.10">
    <property type="entry name" value="Winged helix-like DNA-binding domain superfamily/Winged helix DNA-binding domain"/>
    <property type="match status" value="1"/>
</dbReference>
<dbReference type="SUPFAM" id="SSF88946">
    <property type="entry name" value="Sigma2 domain of RNA polymerase sigma factors"/>
    <property type="match status" value="1"/>
</dbReference>
<proteinExistence type="inferred from homology"/>
<comment type="similarity">
    <text evidence="1">Belongs to the sigma-70 factor family. ECF subfamily.</text>
</comment>
<evidence type="ECO:0008006" key="10">
    <source>
        <dbReference type="Google" id="ProtNLM"/>
    </source>
</evidence>
<keyword evidence="9" id="KW-1185">Reference proteome</keyword>
<dbReference type="InterPro" id="IPR036388">
    <property type="entry name" value="WH-like_DNA-bd_sf"/>
</dbReference>
<dbReference type="AlphaFoldDB" id="A0A0K1EU79"/>
<reference evidence="8 9" key="1">
    <citation type="submission" date="2015-07" db="EMBL/GenBank/DDBJ databases">
        <title>Genome analysis of myxobacterium Chondromyces crocatus Cm c5 reveals a high potential for natural compound synthesis and the genetic basis for the loss of fruiting body formation.</title>
        <authorList>
            <person name="Zaburannyi N."/>
            <person name="Bunk B."/>
            <person name="Maier J."/>
            <person name="Overmann J."/>
            <person name="Mueller R."/>
        </authorList>
    </citation>
    <scope>NUCLEOTIDE SEQUENCE [LARGE SCALE GENOMIC DNA]</scope>
    <source>
        <strain evidence="8 9">Cm c5</strain>
    </source>
</reference>
<dbReference type="Gene3D" id="1.10.1740.10">
    <property type="match status" value="1"/>
</dbReference>
<dbReference type="GO" id="GO:0003677">
    <property type="term" value="F:DNA binding"/>
    <property type="evidence" value="ECO:0007669"/>
    <property type="project" value="InterPro"/>
</dbReference>
<dbReference type="CDD" id="cd06171">
    <property type="entry name" value="Sigma70_r4"/>
    <property type="match status" value="1"/>
</dbReference>
<dbReference type="RefSeq" id="WP_050435581.1">
    <property type="nucleotide sequence ID" value="NZ_CP012159.1"/>
</dbReference>
<name>A0A0K1EU79_CHOCO</name>
<dbReference type="EMBL" id="CP012159">
    <property type="protein sequence ID" value="AKT44207.1"/>
    <property type="molecule type" value="Genomic_DNA"/>
</dbReference>
<dbReference type="GO" id="GO:0016987">
    <property type="term" value="F:sigma factor activity"/>
    <property type="evidence" value="ECO:0007669"/>
    <property type="project" value="UniProtKB-KW"/>
</dbReference>
<dbReference type="InterPro" id="IPR039425">
    <property type="entry name" value="RNA_pol_sigma-70-like"/>
</dbReference>
<dbReference type="Proteomes" id="UP000067626">
    <property type="component" value="Chromosome"/>
</dbReference>
<keyword evidence="4" id="KW-0804">Transcription</keyword>
<evidence type="ECO:0000313" key="8">
    <source>
        <dbReference type="EMBL" id="AKT44207.1"/>
    </source>
</evidence>
<dbReference type="PANTHER" id="PTHR43133:SF59">
    <property type="entry name" value="ECF RNA POLYMERASE SIGMA FACTOR SIGR"/>
    <property type="match status" value="1"/>
</dbReference>
<dbReference type="OrthoDB" id="9803470at2"/>
<dbReference type="STRING" id="52.CMC5_084470"/>
<dbReference type="InterPro" id="IPR007627">
    <property type="entry name" value="RNA_pol_sigma70_r2"/>
</dbReference>
<dbReference type="KEGG" id="ccro:CMC5_084470"/>
<evidence type="ECO:0000259" key="6">
    <source>
        <dbReference type="Pfam" id="PF04542"/>
    </source>
</evidence>
<dbReference type="Pfam" id="PF08281">
    <property type="entry name" value="Sigma70_r4_2"/>
    <property type="match status" value="1"/>
</dbReference>
<dbReference type="InterPro" id="IPR013249">
    <property type="entry name" value="RNA_pol_sigma70_r4_t2"/>
</dbReference>
<dbReference type="InterPro" id="IPR013325">
    <property type="entry name" value="RNA_pol_sigma_r2"/>
</dbReference>
<evidence type="ECO:0000256" key="2">
    <source>
        <dbReference type="ARBA" id="ARBA00023015"/>
    </source>
</evidence>
<dbReference type="SUPFAM" id="SSF88659">
    <property type="entry name" value="Sigma3 and sigma4 domains of RNA polymerase sigma factors"/>
    <property type="match status" value="1"/>
</dbReference>
<gene>
    <name evidence="8" type="ORF">CMC5_084470</name>
</gene>
<protein>
    <recommendedName>
        <fullName evidence="10">RNA polymerase sigma factor</fullName>
    </recommendedName>
</protein>
<dbReference type="PANTHER" id="PTHR43133">
    <property type="entry name" value="RNA POLYMERASE ECF-TYPE SIGMA FACTO"/>
    <property type="match status" value="1"/>
</dbReference>
<keyword evidence="2" id="KW-0805">Transcription regulation</keyword>
<evidence type="ECO:0000256" key="3">
    <source>
        <dbReference type="ARBA" id="ARBA00023082"/>
    </source>
</evidence>
<dbReference type="NCBIfam" id="TIGR02937">
    <property type="entry name" value="sigma70-ECF"/>
    <property type="match status" value="1"/>
</dbReference>
<feature type="region of interest" description="Disordered" evidence="5">
    <location>
        <begin position="1"/>
        <end position="29"/>
    </location>
</feature>
<feature type="domain" description="RNA polymerase sigma factor 70 region 4 type 2" evidence="7">
    <location>
        <begin position="139"/>
        <end position="189"/>
    </location>
</feature>
<keyword evidence="3" id="KW-0731">Sigma factor</keyword>
<evidence type="ECO:0000256" key="4">
    <source>
        <dbReference type="ARBA" id="ARBA00023163"/>
    </source>
</evidence>
<evidence type="ECO:0000313" key="9">
    <source>
        <dbReference type="Proteomes" id="UP000067626"/>
    </source>
</evidence>
<dbReference type="Pfam" id="PF04542">
    <property type="entry name" value="Sigma70_r2"/>
    <property type="match status" value="1"/>
</dbReference>
<sequence>MLACRVTPTPAPHQKNNAVHADALPPSGVRPRTASEVRLGLVTMRPELFARALRMTRSATLAEDVVQDAVERAIRFESSYETGTNLRAWLNQILFSVFISRCRRSRRERNALDALTADPCAWINPEYETPTMKSLSCGLRRALDRLPAAYRSAVVLVDVEEVTYKDAALRLGVPPGTVMSRLHRGRRMLAEMLGGTSDLNLAAA</sequence>
<feature type="domain" description="RNA polymerase sigma-70 region 2" evidence="6">
    <location>
        <begin position="45"/>
        <end position="107"/>
    </location>
</feature>
<dbReference type="InterPro" id="IPR013324">
    <property type="entry name" value="RNA_pol_sigma_r3/r4-like"/>
</dbReference>